<dbReference type="OrthoDB" id="5429427at2759"/>
<sequence length="257" mass="29372">SNMRPPFLYRVFYETSATLSSYVSKHTHVKHREQPKLKLREGNAFQAISKFSAARDLTRVRMERHLRWQQKRDPSSYISAFNCIRYAVRRAEFHSNHSQRIGQRISVAKISTSGLIAATVRGTLEETVLTTWKDSLLGKTESVTVTTRDVQIPAWVHESAIPDDAAAISVEQLATSGAVMWLSITELRLSNLKVPATKGHDYEWLACGAIPKSNIIRIMPFDGTTLHQEQGPKVVRSLRSREPWVFDWQQQMWILRA</sequence>
<dbReference type="Proteomes" id="UP000800094">
    <property type="component" value="Unassembled WGS sequence"/>
</dbReference>
<reference evidence="2" key="1">
    <citation type="journal article" date="2020" name="Stud. Mycol.">
        <title>101 Dothideomycetes genomes: a test case for predicting lifestyles and emergence of pathogens.</title>
        <authorList>
            <person name="Haridas S."/>
            <person name="Albert R."/>
            <person name="Binder M."/>
            <person name="Bloem J."/>
            <person name="Labutti K."/>
            <person name="Salamov A."/>
            <person name="Andreopoulos B."/>
            <person name="Baker S."/>
            <person name="Barry K."/>
            <person name="Bills G."/>
            <person name="Bluhm B."/>
            <person name="Cannon C."/>
            <person name="Castanera R."/>
            <person name="Culley D."/>
            <person name="Daum C."/>
            <person name="Ezra D."/>
            <person name="Gonzalez J."/>
            <person name="Henrissat B."/>
            <person name="Kuo A."/>
            <person name="Liang C."/>
            <person name="Lipzen A."/>
            <person name="Lutzoni F."/>
            <person name="Magnuson J."/>
            <person name="Mondo S."/>
            <person name="Nolan M."/>
            <person name="Ohm R."/>
            <person name="Pangilinan J."/>
            <person name="Park H.-J."/>
            <person name="Ramirez L."/>
            <person name="Alfaro M."/>
            <person name="Sun H."/>
            <person name="Tritt A."/>
            <person name="Yoshinaga Y."/>
            <person name="Zwiers L.-H."/>
            <person name="Turgeon B."/>
            <person name="Goodwin S."/>
            <person name="Spatafora J."/>
            <person name="Crous P."/>
            <person name="Grigoriev I."/>
        </authorList>
    </citation>
    <scope>NUCLEOTIDE SEQUENCE</scope>
    <source>
        <strain evidence="2">CBS 122368</strain>
    </source>
</reference>
<dbReference type="RefSeq" id="XP_033676525.1">
    <property type="nucleotide sequence ID" value="XM_033822695.1"/>
</dbReference>
<keyword evidence="3" id="KW-1185">Reference proteome</keyword>
<name>A0A6A6HU33_9PLEO</name>
<accession>A0A6A6HU33</accession>
<evidence type="ECO:0000313" key="3">
    <source>
        <dbReference type="Proteomes" id="UP000800094"/>
    </source>
</evidence>
<dbReference type="GeneID" id="54576025"/>
<proteinExistence type="predicted"/>
<dbReference type="EMBL" id="ML987211">
    <property type="protein sequence ID" value="KAF2241521.1"/>
    <property type="molecule type" value="Genomic_DNA"/>
</dbReference>
<feature type="non-terminal residue" evidence="2">
    <location>
        <position position="257"/>
    </location>
</feature>
<dbReference type="InterPro" id="IPR056009">
    <property type="entry name" value="DUF7587"/>
</dbReference>
<organism evidence="2 3">
    <name type="scientific">Trematosphaeria pertusa</name>
    <dbReference type="NCBI Taxonomy" id="390896"/>
    <lineage>
        <taxon>Eukaryota</taxon>
        <taxon>Fungi</taxon>
        <taxon>Dikarya</taxon>
        <taxon>Ascomycota</taxon>
        <taxon>Pezizomycotina</taxon>
        <taxon>Dothideomycetes</taxon>
        <taxon>Pleosporomycetidae</taxon>
        <taxon>Pleosporales</taxon>
        <taxon>Massarineae</taxon>
        <taxon>Trematosphaeriaceae</taxon>
        <taxon>Trematosphaeria</taxon>
    </lineage>
</organism>
<feature type="non-terminal residue" evidence="2">
    <location>
        <position position="1"/>
    </location>
</feature>
<dbReference type="Pfam" id="PF24494">
    <property type="entry name" value="DUF7587"/>
    <property type="match status" value="1"/>
</dbReference>
<gene>
    <name evidence="2" type="ORF">BU26DRAFT_390664</name>
</gene>
<protein>
    <recommendedName>
        <fullName evidence="1">DUF7587 domain-containing protein</fullName>
    </recommendedName>
</protein>
<feature type="domain" description="DUF7587" evidence="1">
    <location>
        <begin position="4"/>
        <end position="220"/>
    </location>
</feature>
<dbReference type="AlphaFoldDB" id="A0A6A6HU33"/>
<evidence type="ECO:0000259" key="1">
    <source>
        <dbReference type="Pfam" id="PF24494"/>
    </source>
</evidence>
<evidence type="ECO:0000313" key="2">
    <source>
        <dbReference type="EMBL" id="KAF2241521.1"/>
    </source>
</evidence>